<evidence type="ECO:0000313" key="3">
    <source>
        <dbReference type="Proteomes" id="UP000282551"/>
    </source>
</evidence>
<evidence type="ECO:0000313" key="2">
    <source>
        <dbReference type="EMBL" id="VEG50593.1"/>
    </source>
</evidence>
<protein>
    <recommendedName>
        <fullName evidence="4">DoxX family protein</fullName>
    </recommendedName>
</protein>
<keyword evidence="1" id="KW-0472">Membrane</keyword>
<feature type="transmembrane region" description="Helical" evidence="1">
    <location>
        <begin position="59"/>
        <end position="82"/>
    </location>
</feature>
<gene>
    <name evidence="2" type="ORF">NCTC10485_04911</name>
</gene>
<feature type="transmembrane region" description="Helical" evidence="1">
    <location>
        <begin position="201"/>
        <end position="218"/>
    </location>
</feature>
<feature type="transmembrane region" description="Helical" evidence="1">
    <location>
        <begin position="175"/>
        <end position="195"/>
    </location>
</feature>
<feature type="transmembrane region" description="Helical" evidence="1">
    <location>
        <begin position="94"/>
        <end position="113"/>
    </location>
</feature>
<organism evidence="2 3">
    <name type="scientific">Mycolicibacterium chitae</name>
    <name type="common">Mycobacterium chitae</name>
    <dbReference type="NCBI Taxonomy" id="1792"/>
    <lineage>
        <taxon>Bacteria</taxon>
        <taxon>Bacillati</taxon>
        <taxon>Actinomycetota</taxon>
        <taxon>Actinomycetes</taxon>
        <taxon>Mycobacteriales</taxon>
        <taxon>Mycobacteriaceae</taxon>
        <taxon>Mycolicibacterium</taxon>
    </lineage>
</organism>
<dbReference type="Proteomes" id="UP000282551">
    <property type="component" value="Chromosome"/>
</dbReference>
<evidence type="ECO:0000256" key="1">
    <source>
        <dbReference type="SAM" id="Phobius"/>
    </source>
</evidence>
<accession>A0A448IDN9</accession>
<keyword evidence="1" id="KW-1133">Transmembrane helix</keyword>
<sequence>MVVVTGGVTLLVTVSASVVHAGVGQYPLEPAIWLLAQIGSYVALGRGVEITKSAGSDMLWTWCFCLGWIVVALLITAVWTFLDRRRPNYRSLAASLLVFARFGLALVLIYYGAGKVVPIQMGYMALPHQQLQLVGDTSLFATLWGFVAASEPYSVAIGLVEFMSGVLLLWNRTWLLGAVCAVISTVQVFLLNMTFDVPVKLVSAQLFLMAVAITAPYWSNLARVVFNRGGTRPVELWTPLGADRRWLRRTGVVAKSGVPAMMLAITAPFGVMAYIAYHTPSSTLDGVWRATSFTVDGRESTLNQTSPSPWTNVAITDRSSVPGFTHVKFVSQEPSGYTTKWHLEVDGDRLELRELQSDSPPNVLRVTQPDNDRLVLTGKLDGRQIEGTFERRFMERTNSKFRLISPPIPLESVG</sequence>
<keyword evidence="3" id="KW-1185">Reference proteome</keyword>
<feature type="transmembrane region" description="Helical" evidence="1">
    <location>
        <begin position="252"/>
        <end position="277"/>
    </location>
</feature>
<keyword evidence="1" id="KW-0812">Transmembrane</keyword>
<dbReference type="AlphaFoldDB" id="A0A448IDN9"/>
<name>A0A448IDN9_MYCCI</name>
<reference evidence="2 3" key="1">
    <citation type="submission" date="2018-12" db="EMBL/GenBank/DDBJ databases">
        <authorList>
            <consortium name="Pathogen Informatics"/>
        </authorList>
    </citation>
    <scope>NUCLEOTIDE SEQUENCE [LARGE SCALE GENOMIC DNA]</scope>
    <source>
        <strain evidence="2 3">NCTC10485</strain>
    </source>
</reference>
<proteinExistence type="predicted"/>
<evidence type="ECO:0008006" key="4">
    <source>
        <dbReference type="Google" id="ProtNLM"/>
    </source>
</evidence>
<dbReference type="EMBL" id="LR134355">
    <property type="protein sequence ID" value="VEG50593.1"/>
    <property type="molecule type" value="Genomic_DNA"/>
</dbReference>